<feature type="transmembrane region" description="Helical" evidence="5">
    <location>
        <begin position="202"/>
        <end position="220"/>
    </location>
</feature>
<dbReference type="GO" id="GO:0140359">
    <property type="term" value="F:ABC-type transporter activity"/>
    <property type="evidence" value="ECO:0007669"/>
    <property type="project" value="InterPro"/>
</dbReference>
<dbReference type="InterPro" id="IPR013525">
    <property type="entry name" value="ABC2_TM"/>
</dbReference>
<dbReference type="RefSeq" id="WP_136257288.1">
    <property type="nucleotide sequence ID" value="NZ_MWIO01000012.1"/>
</dbReference>
<proteinExistence type="predicted"/>
<comment type="subcellular location">
    <subcellularLocation>
        <location evidence="1">Membrane</location>
        <topology evidence="1">Multi-pass membrane protein</topology>
    </subcellularLocation>
</comment>
<dbReference type="Proteomes" id="UP000306317">
    <property type="component" value="Unassembled WGS sequence"/>
</dbReference>
<dbReference type="EMBL" id="MWIO01000012">
    <property type="protein sequence ID" value="THD09059.1"/>
    <property type="molecule type" value="Genomic_DNA"/>
</dbReference>
<keyword evidence="3 5" id="KW-1133">Transmembrane helix</keyword>
<sequence length="438" mass="47306">MKKIIAVVRREFVERVRTKAFVISTVLLPVFMVAMVLLPALMMSGGDRTSRVALVDASTTNLGQRVSQALGSEKIGKGADAKSRYTVQVFPATGDDLAKVRDGLIAETGFSSSKKKDGWNGVLVLTDETLATGKLAYYGGNVGSLEAMSKLQRVVSSALTGVRLAKSGVDTALLKEAMKPADMDTTKVTDGKQTGQSGTESYLIAYFMGFILYIAILIYGQQTMTSVIEEKTSRIMEVLTSSLTPFQMLLGKVLGVGLAGLAQMGIWGGTALVLSSQRLPLAGMFGMSADAAQSFPIPSMPPGLLVVFLLYFALGFMLYGALYAAIGAMCNTIQETQQYAIFVTVFIIVGFFAVFALIKDPTGPLGVTMSYVPFFAPFTMPVRWSLTSVPPMELVLSLTLMVLALLACVWLAARIYRTGILMYGKKPSWGELWRWIRA</sequence>
<reference evidence="7 8" key="1">
    <citation type="submission" date="2017-02" db="EMBL/GenBank/DDBJ databases">
        <title>Whole genome sequencing of Rhodanobacter lindaniclasticus DSM 17932.</title>
        <authorList>
            <person name="Kumar S."/>
            <person name="Patil P."/>
            <person name="Patil P.B."/>
        </authorList>
    </citation>
    <scope>NUCLEOTIDE SEQUENCE [LARGE SCALE GENOMIC DNA]</scope>
    <source>
        <strain evidence="7 8">DSM 17932</strain>
    </source>
</reference>
<feature type="transmembrane region" description="Helical" evidence="5">
    <location>
        <begin position="253"/>
        <end position="274"/>
    </location>
</feature>
<evidence type="ECO:0000256" key="3">
    <source>
        <dbReference type="ARBA" id="ARBA00022989"/>
    </source>
</evidence>
<organism evidence="7 8">
    <name type="scientific">Rhodanobacter lindaniclasticus</name>
    <dbReference type="NCBI Taxonomy" id="75310"/>
    <lineage>
        <taxon>Bacteria</taxon>
        <taxon>Pseudomonadati</taxon>
        <taxon>Pseudomonadota</taxon>
        <taxon>Gammaproteobacteria</taxon>
        <taxon>Lysobacterales</taxon>
        <taxon>Rhodanobacteraceae</taxon>
        <taxon>Rhodanobacter</taxon>
    </lineage>
</organism>
<dbReference type="OrthoDB" id="9768837at2"/>
<dbReference type="PANTHER" id="PTHR43471">
    <property type="entry name" value="ABC TRANSPORTER PERMEASE"/>
    <property type="match status" value="1"/>
</dbReference>
<protein>
    <recommendedName>
        <fullName evidence="6">ABC-2 type transporter transmembrane domain-containing protein</fullName>
    </recommendedName>
</protein>
<feature type="domain" description="ABC-2 type transporter transmembrane" evidence="6">
    <location>
        <begin position="19"/>
        <end position="413"/>
    </location>
</feature>
<name>A0A4S3KK45_9GAMM</name>
<evidence type="ECO:0000313" key="7">
    <source>
        <dbReference type="EMBL" id="THD09059.1"/>
    </source>
</evidence>
<dbReference type="Pfam" id="PF12698">
    <property type="entry name" value="ABC2_membrane_3"/>
    <property type="match status" value="1"/>
</dbReference>
<accession>A0A4S3KK45</accession>
<evidence type="ECO:0000313" key="8">
    <source>
        <dbReference type="Proteomes" id="UP000306317"/>
    </source>
</evidence>
<feature type="transmembrane region" description="Helical" evidence="5">
    <location>
        <begin position="20"/>
        <end position="41"/>
    </location>
</feature>
<evidence type="ECO:0000259" key="6">
    <source>
        <dbReference type="Pfam" id="PF12698"/>
    </source>
</evidence>
<feature type="transmembrane region" description="Helical" evidence="5">
    <location>
        <begin position="394"/>
        <end position="416"/>
    </location>
</feature>
<keyword evidence="4 5" id="KW-0472">Membrane</keyword>
<comment type="caution">
    <text evidence="7">The sequence shown here is derived from an EMBL/GenBank/DDBJ whole genome shotgun (WGS) entry which is preliminary data.</text>
</comment>
<dbReference type="PANTHER" id="PTHR43471:SF3">
    <property type="entry name" value="ABC TRANSPORTER PERMEASE PROTEIN NATB"/>
    <property type="match status" value="1"/>
</dbReference>
<feature type="transmembrane region" description="Helical" evidence="5">
    <location>
        <begin position="338"/>
        <end position="358"/>
    </location>
</feature>
<evidence type="ECO:0000256" key="1">
    <source>
        <dbReference type="ARBA" id="ARBA00004141"/>
    </source>
</evidence>
<keyword evidence="2 5" id="KW-0812">Transmembrane</keyword>
<evidence type="ECO:0000256" key="5">
    <source>
        <dbReference type="SAM" id="Phobius"/>
    </source>
</evidence>
<keyword evidence="8" id="KW-1185">Reference proteome</keyword>
<gene>
    <name evidence="7" type="ORF">B1991_03325</name>
</gene>
<dbReference type="GO" id="GO:0016020">
    <property type="term" value="C:membrane"/>
    <property type="evidence" value="ECO:0007669"/>
    <property type="project" value="UniProtKB-SubCell"/>
</dbReference>
<evidence type="ECO:0000256" key="4">
    <source>
        <dbReference type="ARBA" id="ARBA00023136"/>
    </source>
</evidence>
<dbReference type="AlphaFoldDB" id="A0A4S3KK45"/>
<feature type="transmembrane region" description="Helical" evidence="5">
    <location>
        <begin position="304"/>
        <end position="326"/>
    </location>
</feature>
<evidence type="ECO:0000256" key="2">
    <source>
        <dbReference type="ARBA" id="ARBA00022692"/>
    </source>
</evidence>